<protein>
    <recommendedName>
        <fullName evidence="3">Glycosyltransferase</fullName>
    </recommendedName>
</protein>
<name>A0A1G2LW98_9BACT</name>
<evidence type="ECO:0008006" key="3">
    <source>
        <dbReference type="Google" id="ProtNLM"/>
    </source>
</evidence>
<accession>A0A1G2LW98</accession>
<proteinExistence type="predicted"/>
<gene>
    <name evidence="1" type="ORF">A3A10_00025</name>
</gene>
<evidence type="ECO:0000313" key="1">
    <source>
        <dbReference type="EMBL" id="OHA15774.1"/>
    </source>
</evidence>
<organism evidence="1 2">
    <name type="scientific">Candidatus Tagabacteria bacterium RIFCSPLOWO2_01_FULL_42_9</name>
    <dbReference type="NCBI Taxonomy" id="1802296"/>
    <lineage>
        <taxon>Bacteria</taxon>
        <taxon>Candidatus Tagaibacteriota</taxon>
    </lineage>
</organism>
<evidence type="ECO:0000313" key="2">
    <source>
        <dbReference type="Proteomes" id="UP000178116"/>
    </source>
</evidence>
<reference evidence="1 2" key="1">
    <citation type="journal article" date="2016" name="Nat. Commun.">
        <title>Thousands of microbial genomes shed light on interconnected biogeochemical processes in an aquifer system.</title>
        <authorList>
            <person name="Anantharaman K."/>
            <person name="Brown C.T."/>
            <person name="Hug L.A."/>
            <person name="Sharon I."/>
            <person name="Castelle C.J."/>
            <person name="Probst A.J."/>
            <person name="Thomas B.C."/>
            <person name="Singh A."/>
            <person name="Wilkins M.J."/>
            <person name="Karaoz U."/>
            <person name="Brodie E.L."/>
            <person name="Williams K.H."/>
            <person name="Hubbard S.S."/>
            <person name="Banfield J.F."/>
        </authorList>
    </citation>
    <scope>NUCLEOTIDE SEQUENCE [LARGE SCALE GENOMIC DNA]</scope>
</reference>
<comment type="caution">
    <text evidence="1">The sequence shown here is derived from an EMBL/GenBank/DDBJ whole genome shotgun (WGS) entry which is preliminary data.</text>
</comment>
<dbReference type="AlphaFoldDB" id="A0A1G2LW98"/>
<dbReference type="Proteomes" id="UP000178116">
    <property type="component" value="Unassembled WGS sequence"/>
</dbReference>
<sequence>MKDLTIIYYTSNWLDTYNPYFLANTKKQLLEAAKGLPIISVSQKPMDFGVNICVGDIGRSHLNIYRQILIGAKAAKTKYVAMAEDDILYSYDHFHTYVPEKDTFAYNMSKWSIYTWTKPPMFSFKARLVVNSLIAKRDMLVEAMEERFNKIKGVKDEDIPISRWGDPGRCEEKLGVNVRATEKFWSTVPNVVFSHPEAFGYGNLGARKRMGCLRAFEVLYWGKAEDILKLYDKTLGK</sequence>
<dbReference type="EMBL" id="MHRA01000011">
    <property type="protein sequence ID" value="OHA15774.1"/>
    <property type="molecule type" value="Genomic_DNA"/>
</dbReference>